<dbReference type="SUPFAM" id="SSF53955">
    <property type="entry name" value="Lysozyme-like"/>
    <property type="match status" value="1"/>
</dbReference>
<dbReference type="EMBL" id="JACSQY010000008">
    <property type="protein sequence ID" value="MBD7908835.1"/>
    <property type="molecule type" value="Genomic_DNA"/>
</dbReference>
<keyword evidence="6" id="KW-0808">Transferase</keyword>
<evidence type="ECO:0000256" key="10">
    <source>
        <dbReference type="ARBA" id="ARBA00023136"/>
    </source>
</evidence>
<keyword evidence="4" id="KW-0645">Protease</keyword>
<sequence>MRQLAGFAVALLSLPLLFWLQQEVAAEWHEANAYKEQVEKTIELSDPVVTNPMALFDRNGQLFAEEYAQWRDPLPLSEIPLFAKQLFLESEDKGFYAHRGYDVAAIARAFAVNVNSNGLSQGASTITQQVVRMRFLSPEKTYERKFKEILYAAELEKQSTKDEILEMYMNEMYFGNQVYGIGAAATYYFSKPLAELSEAETAFLAAIPNNPSLYDPLKHFDRTKKRQERLLQVLVNNEVLSAEEGKIVQSAPVKLKLKQKNSQFPAYHTYVVDELKQLISEKEGFTAQLQTAKDEEAKKAIQHSLSRRITEVINTGVRIDTSLDPVKQHRLENGISNVLSGSGIQSGAAVVDNQSRELISVYGGFGYRKTDFNRSFQAVRQPGSIIKPLLVYAPYLESGTYTENSLIDGSGICIGSFCPENFGRYSYGVSTVKKAFSQSYNTTAVRIFQRVGIEESFAHLAPFGFKHVTEKDHQYTAALGGFENGMTPFEMANAYTSFIDGTFKPARAIRSVKDRQGNVLYQWEDERKEVWSQKTTKNIRSMLEETARTGTARGLRSATGYTGAKTGTTSHYKDLWVAGLDDKYTAAVWIGYDRPQSLQQQSEQKLHLKVFSAALSD</sequence>
<evidence type="ECO:0000256" key="9">
    <source>
        <dbReference type="ARBA" id="ARBA00022984"/>
    </source>
</evidence>
<dbReference type="InterPro" id="IPR001460">
    <property type="entry name" value="PCN-bd_Tpept"/>
</dbReference>
<dbReference type="PANTHER" id="PTHR32282:SF11">
    <property type="entry name" value="PENICILLIN-BINDING PROTEIN 1B"/>
    <property type="match status" value="1"/>
</dbReference>
<keyword evidence="2" id="KW-1003">Cell membrane</keyword>
<evidence type="ECO:0000313" key="19">
    <source>
        <dbReference type="Proteomes" id="UP000659496"/>
    </source>
</evidence>
<keyword evidence="3" id="KW-0121">Carboxypeptidase</keyword>
<feature type="domain" description="Penicillin-binding protein transpeptidase" evidence="16">
    <location>
        <begin position="348"/>
        <end position="592"/>
    </location>
</feature>
<evidence type="ECO:0000256" key="4">
    <source>
        <dbReference type="ARBA" id="ARBA00022670"/>
    </source>
</evidence>
<comment type="catalytic activity">
    <reaction evidence="14">
        <text>[GlcNAc-(1-&gt;4)-Mur2Ac(oyl-L-Ala-gamma-D-Glu-L-Lys-D-Ala-D-Ala)](n)-di-trans,octa-cis-undecaprenyl diphosphate + beta-D-GlcNAc-(1-&gt;4)-Mur2Ac(oyl-L-Ala-gamma-D-Glu-L-Lys-D-Ala-D-Ala)-di-trans,octa-cis-undecaprenyl diphosphate = [GlcNAc-(1-&gt;4)-Mur2Ac(oyl-L-Ala-gamma-D-Glu-L-Lys-D-Ala-D-Ala)](n+1)-di-trans,octa-cis-undecaprenyl diphosphate + di-trans,octa-cis-undecaprenyl diphosphate + H(+)</text>
        <dbReference type="Rhea" id="RHEA:23708"/>
        <dbReference type="Rhea" id="RHEA-COMP:9602"/>
        <dbReference type="Rhea" id="RHEA-COMP:9603"/>
        <dbReference type="ChEBI" id="CHEBI:15378"/>
        <dbReference type="ChEBI" id="CHEBI:58405"/>
        <dbReference type="ChEBI" id="CHEBI:60033"/>
        <dbReference type="ChEBI" id="CHEBI:78435"/>
        <dbReference type="EC" id="2.4.99.28"/>
    </reaction>
</comment>
<evidence type="ECO:0000256" key="13">
    <source>
        <dbReference type="ARBA" id="ARBA00034000"/>
    </source>
</evidence>
<evidence type="ECO:0000256" key="15">
    <source>
        <dbReference type="SAM" id="SignalP"/>
    </source>
</evidence>
<keyword evidence="15" id="KW-0732">Signal</keyword>
<evidence type="ECO:0000256" key="11">
    <source>
        <dbReference type="ARBA" id="ARBA00023268"/>
    </source>
</evidence>
<reference evidence="18 19" key="1">
    <citation type="submission" date="2020-08" db="EMBL/GenBank/DDBJ databases">
        <title>A Genomic Blueprint of the Chicken Gut Microbiome.</title>
        <authorList>
            <person name="Gilroy R."/>
            <person name="Ravi A."/>
            <person name="Getino M."/>
            <person name="Pursley I."/>
            <person name="Horton D.L."/>
            <person name="Alikhan N.-F."/>
            <person name="Baker D."/>
            <person name="Gharbi K."/>
            <person name="Hall N."/>
            <person name="Watson M."/>
            <person name="Adriaenssens E.M."/>
            <person name="Foster-Nyarko E."/>
            <person name="Jarju S."/>
            <person name="Secka A."/>
            <person name="Antonio M."/>
            <person name="Oren A."/>
            <person name="Chaudhuri R."/>
            <person name="La Ragione R.M."/>
            <person name="Hildebrand F."/>
            <person name="Pallen M.J."/>
        </authorList>
    </citation>
    <scope>NUCLEOTIDE SEQUENCE [LARGE SCALE GENOMIC DNA]</scope>
    <source>
        <strain evidence="18 19">Sa3CUA8</strain>
    </source>
</reference>
<dbReference type="InterPro" id="IPR023346">
    <property type="entry name" value="Lysozyme-like_dom_sf"/>
</dbReference>
<evidence type="ECO:0000256" key="1">
    <source>
        <dbReference type="ARBA" id="ARBA00004236"/>
    </source>
</evidence>
<dbReference type="Gene3D" id="1.10.3810.10">
    <property type="entry name" value="Biosynthetic peptidoglycan transglycosylase-like"/>
    <property type="match status" value="1"/>
</dbReference>
<evidence type="ECO:0000256" key="7">
    <source>
        <dbReference type="ARBA" id="ARBA00022801"/>
    </source>
</evidence>
<protein>
    <submittedName>
        <fullName evidence="18">Penicillin-binding protein</fullName>
    </submittedName>
</protein>
<dbReference type="InterPro" id="IPR050396">
    <property type="entry name" value="Glycosyltr_51/Transpeptidase"/>
</dbReference>
<evidence type="ECO:0000256" key="12">
    <source>
        <dbReference type="ARBA" id="ARBA00023316"/>
    </source>
</evidence>
<gene>
    <name evidence="18" type="ORF">H9659_10880</name>
</gene>
<dbReference type="InterPro" id="IPR001264">
    <property type="entry name" value="Glyco_trans_51"/>
</dbReference>
<keyword evidence="5" id="KW-0328">Glycosyltransferase</keyword>
<evidence type="ECO:0000256" key="3">
    <source>
        <dbReference type="ARBA" id="ARBA00022645"/>
    </source>
</evidence>
<dbReference type="SUPFAM" id="SSF56601">
    <property type="entry name" value="beta-lactamase/transpeptidase-like"/>
    <property type="match status" value="1"/>
</dbReference>
<dbReference type="PANTHER" id="PTHR32282">
    <property type="entry name" value="BINDING PROTEIN TRANSPEPTIDASE, PUTATIVE-RELATED"/>
    <property type="match status" value="1"/>
</dbReference>
<dbReference type="RefSeq" id="WP_191690386.1">
    <property type="nucleotide sequence ID" value="NZ_JACSQY010000008.1"/>
</dbReference>
<dbReference type="Pfam" id="PF00912">
    <property type="entry name" value="Transgly"/>
    <property type="match status" value="1"/>
</dbReference>
<keyword evidence="8" id="KW-0133">Cell shape</keyword>
<keyword evidence="11" id="KW-0511">Multifunctional enzyme</keyword>
<name>A0ABR8PKZ5_9BACL</name>
<evidence type="ECO:0000256" key="14">
    <source>
        <dbReference type="ARBA" id="ARBA00049902"/>
    </source>
</evidence>
<dbReference type="InterPro" id="IPR012338">
    <property type="entry name" value="Beta-lactam/transpept-like"/>
</dbReference>
<evidence type="ECO:0000313" key="18">
    <source>
        <dbReference type="EMBL" id="MBD7908835.1"/>
    </source>
</evidence>
<evidence type="ECO:0000256" key="8">
    <source>
        <dbReference type="ARBA" id="ARBA00022960"/>
    </source>
</evidence>
<evidence type="ECO:0000256" key="6">
    <source>
        <dbReference type="ARBA" id="ARBA00022679"/>
    </source>
</evidence>
<accession>A0ABR8PKZ5</accession>
<dbReference type="Pfam" id="PF00905">
    <property type="entry name" value="Transpeptidase"/>
    <property type="match status" value="1"/>
</dbReference>
<evidence type="ECO:0000256" key="2">
    <source>
        <dbReference type="ARBA" id="ARBA00022475"/>
    </source>
</evidence>
<dbReference type="InterPro" id="IPR036950">
    <property type="entry name" value="PBP_transglycosylase"/>
</dbReference>
<dbReference type="Proteomes" id="UP000659496">
    <property type="component" value="Unassembled WGS sequence"/>
</dbReference>
<keyword evidence="7" id="KW-0378">Hydrolase</keyword>
<keyword evidence="12" id="KW-0961">Cell wall biogenesis/degradation</keyword>
<keyword evidence="9" id="KW-0573">Peptidoglycan synthesis</keyword>
<feature type="signal peptide" evidence="15">
    <location>
        <begin position="1"/>
        <end position="25"/>
    </location>
</feature>
<dbReference type="Gene3D" id="3.40.710.10">
    <property type="entry name" value="DD-peptidase/beta-lactamase superfamily"/>
    <property type="match status" value="1"/>
</dbReference>
<keyword evidence="19" id="KW-1185">Reference proteome</keyword>
<keyword evidence="10" id="KW-0472">Membrane</keyword>
<evidence type="ECO:0000259" key="16">
    <source>
        <dbReference type="Pfam" id="PF00905"/>
    </source>
</evidence>
<evidence type="ECO:0000256" key="5">
    <source>
        <dbReference type="ARBA" id="ARBA00022676"/>
    </source>
</evidence>
<comment type="subcellular location">
    <subcellularLocation>
        <location evidence="1">Cell membrane</location>
    </subcellularLocation>
</comment>
<feature type="domain" description="Glycosyl transferase family 51" evidence="17">
    <location>
        <begin position="62"/>
        <end position="232"/>
    </location>
</feature>
<feature type="chain" id="PRO_5046186982" evidence="15">
    <location>
        <begin position="26"/>
        <end position="617"/>
    </location>
</feature>
<organism evidence="18 19">
    <name type="scientific">Sporosarcina gallistercoris</name>
    <dbReference type="NCBI Taxonomy" id="2762245"/>
    <lineage>
        <taxon>Bacteria</taxon>
        <taxon>Bacillati</taxon>
        <taxon>Bacillota</taxon>
        <taxon>Bacilli</taxon>
        <taxon>Bacillales</taxon>
        <taxon>Caryophanaceae</taxon>
        <taxon>Sporosarcina</taxon>
    </lineage>
</organism>
<comment type="catalytic activity">
    <reaction evidence="13">
        <text>Preferential cleavage: (Ac)2-L-Lys-D-Ala-|-D-Ala. Also transpeptidation of peptidyl-alanyl moieties that are N-acyl substituents of D-alanine.</text>
        <dbReference type="EC" id="3.4.16.4"/>
    </reaction>
</comment>
<proteinExistence type="predicted"/>
<comment type="caution">
    <text evidence="18">The sequence shown here is derived from an EMBL/GenBank/DDBJ whole genome shotgun (WGS) entry which is preliminary data.</text>
</comment>
<evidence type="ECO:0000259" key="17">
    <source>
        <dbReference type="Pfam" id="PF00912"/>
    </source>
</evidence>